<keyword evidence="1" id="KW-0560">Oxidoreductase</keyword>
<dbReference type="InterPro" id="IPR050463">
    <property type="entry name" value="Gfo/Idh/MocA_oxidrdct_glycsds"/>
</dbReference>
<dbReference type="Pfam" id="PF01408">
    <property type="entry name" value="GFO_IDH_MocA"/>
    <property type="match status" value="1"/>
</dbReference>
<reference evidence="4 5" key="1">
    <citation type="submission" date="2020-10" db="EMBL/GenBank/DDBJ databases">
        <title>Wide distribution of Phycisphaera-like planctomycetes from WD2101 soil group in peatlands and genome analysis of the first cultivated representative.</title>
        <authorList>
            <person name="Dedysh S.N."/>
            <person name="Beletsky A.V."/>
            <person name="Ivanova A."/>
            <person name="Kulichevskaya I.S."/>
            <person name="Suzina N.E."/>
            <person name="Philippov D.A."/>
            <person name="Rakitin A.L."/>
            <person name="Mardanov A.V."/>
            <person name="Ravin N.V."/>
        </authorList>
    </citation>
    <scope>NUCLEOTIDE SEQUENCE [LARGE SCALE GENOMIC DNA]</scope>
    <source>
        <strain evidence="4 5">M1803</strain>
    </source>
</reference>
<proteinExistence type="predicted"/>
<dbReference type="Pfam" id="PF22725">
    <property type="entry name" value="GFO_IDH_MocA_C3"/>
    <property type="match status" value="1"/>
</dbReference>
<dbReference type="RefSeq" id="WP_206292923.1">
    <property type="nucleotide sequence ID" value="NZ_CP063458.1"/>
</dbReference>
<dbReference type="PANTHER" id="PTHR43818">
    <property type="entry name" value="BCDNA.GH03377"/>
    <property type="match status" value="1"/>
</dbReference>
<dbReference type="GO" id="GO:0016491">
    <property type="term" value="F:oxidoreductase activity"/>
    <property type="evidence" value="ECO:0007669"/>
    <property type="project" value="UniProtKB-KW"/>
</dbReference>
<dbReference type="PANTHER" id="PTHR43818:SF11">
    <property type="entry name" value="BCDNA.GH03377"/>
    <property type="match status" value="1"/>
</dbReference>
<evidence type="ECO:0000259" key="2">
    <source>
        <dbReference type="Pfam" id="PF01408"/>
    </source>
</evidence>
<accession>A0A7M2WWT3</accession>
<dbReference type="InterPro" id="IPR055170">
    <property type="entry name" value="GFO_IDH_MocA-like_dom"/>
</dbReference>
<dbReference type="InterPro" id="IPR036291">
    <property type="entry name" value="NAD(P)-bd_dom_sf"/>
</dbReference>
<feature type="domain" description="GFO/IDH/MocA-like oxidoreductase" evidence="3">
    <location>
        <begin position="136"/>
        <end position="278"/>
    </location>
</feature>
<dbReference type="Gene3D" id="3.30.360.10">
    <property type="entry name" value="Dihydrodipicolinate Reductase, domain 2"/>
    <property type="match status" value="1"/>
</dbReference>
<evidence type="ECO:0000313" key="4">
    <source>
        <dbReference type="EMBL" id="QOV89863.1"/>
    </source>
</evidence>
<dbReference type="GO" id="GO:0000166">
    <property type="term" value="F:nucleotide binding"/>
    <property type="evidence" value="ECO:0007669"/>
    <property type="project" value="InterPro"/>
</dbReference>
<sequence>MTRTWRIAGINFDHFHMGDLLRMAAEHPSAEIVGVADDDLARIAPIVARRGIPAERVFADYRQCLEQTKPDLVILCPAAARHGDWVEKVAPYGVHIVVEKPFAGSLAEADRMIAAQNAAGKLLAINWPLRWVPAHVTAKRLVDEGIIGDVIEVHFYDGNRGPLYHSADKVKIAEAEVTAQKASSWFYKASAGGGSLQDYLGYGTTLGTWYLNGRKPIEVTCVVDEPRGLEVDEHSITIARYEFGLSKFETRWGTFTDPWTHQPQPRCGFVLVGRAGTIASYDYGQTIRVQTRSRPEGFEVASDTLAFPLRNPIEYVLNCIETGKPLEGPLSTEISRIGQQIVDTAVLSSQQKRAVPLVNQG</sequence>
<protein>
    <submittedName>
        <fullName evidence="4">Gfo/Idh/MocA family oxidoreductase</fullName>
    </submittedName>
</protein>
<organism evidence="4 5">
    <name type="scientific">Humisphaera borealis</name>
    <dbReference type="NCBI Taxonomy" id="2807512"/>
    <lineage>
        <taxon>Bacteria</taxon>
        <taxon>Pseudomonadati</taxon>
        <taxon>Planctomycetota</taxon>
        <taxon>Phycisphaerae</taxon>
        <taxon>Tepidisphaerales</taxon>
        <taxon>Tepidisphaeraceae</taxon>
        <taxon>Humisphaera</taxon>
    </lineage>
</organism>
<dbReference type="Gene3D" id="3.40.50.720">
    <property type="entry name" value="NAD(P)-binding Rossmann-like Domain"/>
    <property type="match status" value="1"/>
</dbReference>
<dbReference type="EMBL" id="CP063458">
    <property type="protein sequence ID" value="QOV89863.1"/>
    <property type="molecule type" value="Genomic_DNA"/>
</dbReference>
<name>A0A7M2WWT3_9BACT</name>
<dbReference type="InterPro" id="IPR000683">
    <property type="entry name" value="Gfo/Idh/MocA-like_OxRdtase_N"/>
</dbReference>
<keyword evidence="5" id="KW-1185">Reference proteome</keyword>
<feature type="domain" description="Gfo/Idh/MocA-like oxidoreductase N-terminal" evidence="2">
    <location>
        <begin position="23"/>
        <end position="125"/>
    </location>
</feature>
<evidence type="ECO:0000259" key="3">
    <source>
        <dbReference type="Pfam" id="PF22725"/>
    </source>
</evidence>
<dbReference type="AlphaFoldDB" id="A0A7M2WWT3"/>
<dbReference type="SUPFAM" id="SSF51735">
    <property type="entry name" value="NAD(P)-binding Rossmann-fold domains"/>
    <property type="match status" value="1"/>
</dbReference>
<dbReference type="SUPFAM" id="SSF55347">
    <property type="entry name" value="Glyceraldehyde-3-phosphate dehydrogenase-like, C-terminal domain"/>
    <property type="match status" value="1"/>
</dbReference>
<dbReference type="Proteomes" id="UP000593765">
    <property type="component" value="Chromosome"/>
</dbReference>
<dbReference type="KEGG" id="hbs:IPV69_00365"/>
<evidence type="ECO:0000313" key="5">
    <source>
        <dbReference type="Proteomes" id="UP000593765"/>
    </source>
</evidence>
<gene>
    <name evidence="4" type="ORF">IPV69_00365</name>
</gene>
<evidence type="ECO:0000256" key="1">
    <source>
        <dbReference type="ARBA" id="ARBA00023002"/>
    </source>
</evidence>